<reference evidence="1" key="2">
    <citation type="submission" date="2015-06" db="UniProtKB">
        <authorList>
            <consortium name="EnsemblPlants"/>
        </authorList>
    </citation>
    <scope>IDENTIFICATION</scope>
    <source>
        <strain evidence="1">DM1-3 516 R44</strain>
    </source>
</reference>
<protein>
    <submittedName>
        <fullName evidence="1">Uncharacterized protein</fullName>
    </submittedName>
</protein>
<keyword evidence="2" id="KW-1185">Reference proteome</keyword>
<dbReference type="AlphaFoldDB" id="M1B6H7"/>
<dbReference type="Proteomes" id="UP000011115">
    <property type="component" value="Unassembled WGS sequence"/>
</dbReference>
<dbReference type="Gramene" id="PGSC0003DMT400038210">
    <property type="protein sequence ID" value="PGSC0003DMT400038210"/>
    <property type="gene ID" value="PGSC0003DMG400014737"/>
</dbReference>
<dbReference type="Gramene" id="PGSC0003DMT400038212">
    <property type="protein sequence ID" value="PGSC0003DMT400038212"/>
    <property type="gene ID" value="PGSC0003DMG400014737"/>
</dbReference>
<dbReference type="EnsemblPlants" id="PGSC0003DMT400038210">
    <property type="protein sequence ID" value="PGSC0003DMT400038210"/>
    <property type="gene ID" value="PGSC0003DMG400014737"/>
</dbReference>
<accession>M1B6H7</accession>
<dbReference type="EnsemblPlants" id="PGSC0003DMT400038212">
    <property type="protein sequence ID" value="PGSC0003DMT400038212"/>
    <property type="gene ID" value="PGSC0003DMG400014737"/>
</dbReference>
<dbReference type="InParanoid" id="M1B6H7"/>
<sequence length="76" mass="8584">MESKLFGGTRGWDGRTCGLSGCGDNKLGMLPITILLFQALGTGFTQFAQPVFQRCITKTFLQVTWFNNILYFYCFI</sequence>
<dbReference type="HOGENOM" id="CLU_2659294_0_0_1"/>
<reference evidence="2" key="1">
    <citation type="journal article" date="2011" name="Nature">
        <title>Genome sequence and analysis of the tuber crop potato.</title>
        <authorList>
            <consortium name="The Potato Genome Sequencing Consortium"/>
        </authorList>
    </citation>
    <scope>NUCLEOTIDE SEQUENCE [LARGE SCALE GENOMIC DNA]</scope>
    <source>
        <strain evidence="2">cv. DM1-3 516 R44</strain>
    </source>
</reference>
<name>M1B6H7_SOLTU</name>
<dbReference type="PaxDb" id="4113-PGSC0003DMT400038210"/>
<organism evidence="1 2">
    <name type="scientific">Solanum tuberosum</name>
    <name type="common">Potato</name>
    <dbReference type="NCBI Taxonomy" id="4113"/>
    <lineage>
        <taxon>Eukaryota</taxon>
        <taxon>Viridiplantae</taxon>
        <taxon>Streptophyta</taxon>
        <taxon>Embryophyta</taxon>
        <taxon>Tracheophyta</taxon>
        <taxon>Spermatophyta</taxon>
        <taxon>Magnoliopsida</taxon>
        <taxon>eudicotyledons</taxon>
        <taxon>Gunneridae</taxon>
        <taxon>Pentapetalae</taxon>
        <taxon>asterids</taxon>
        <taxon>lamiids</taxon>
        <taxon>Solanales</taxon>
        <taxon>Solanaceae</taxon>
        <taxon>Solanoideae</taxon>
        <taxon>Solaneae</taxon>
        <taxon>Solanum</taxon>
    </lineage>
</organism>
<proteinExistence type="predicted"/>
<evidence type="ECO:0000313" key="1">
    <source>
        <dbReference type="EnsemblPlants" id="PGSC0003DMT400038212"/>
    </source>
</evidence>
<evidence type="ECO:0000313" key="2">
    <source>
        <dbReference type="Proteomes" id="UP000011115"/>
    </source>
</evidence>